<feature type="compositionally biased region" description="Pro residues" evidence="2">
    <location>
        <begin position="463"/>
        <end position="472"/>
    </location>
</feature>
<dbReference type="InterPro" id="IPR036890">
    <property type="entry name" value="HATPase_C_sf"/>
</dbReference>
<dbReference type="Gene3D" id="3.30.565.10">
    <property type="entry name" value="Histidine kinase-like ATPase, C-terminal domain"/>
    <property type="match status" value="1"/>
</dbReference>
<dbReference type="AlphaFoldDB" id="A0A1E7LCF5"/>
<evidence type="ECO:0000313" key="4">
    <source>
        <dbReference type="EMBL" id="OEV13899.1"/>
    </source>
</evidence>
<dbReference type="EMBL" id="LJGW01000033">
    <property type="protein sequence ID" value="OEV13899.1"/>
    <property type="molecule type" value="Genomic_DNA"/>
</dbReference>
<dbReference type="Proteomes" id="UP000176005">
    <property type="component" value="Unassembled WGS sequence"/>
</dbReference>
<dbReference type="InterPro" id="IPR003018">
    <property type="entry name" value="GAF"/>
</dbReference>
<dbReference type="Pfam" id="PF13185">
    <property type="entry name" value="GAF_2"/>
    <property type="match status" value="1"/>
</dbReference>
<feature type="compositionally biased region" description="Acidic residues" evidence="2">
    <location>
        <begin position="474"/>
        <end position="484"/>
    </location>
</feature>
<dbReference type="InterPro" id="IPR029016">
    <property type="entry name" value="GAF-like_dom_sf"/>
</dbReference>
<dbReference type="Gene3D" id="3.30.450.40">
    <property type="match status" value="1"/>
</dbReference>
<dbReference type="Pfam" id="PF13581">
    <property type="entry name" value="HATPase_c_2"/>
    <property type="match status" value="1"/>
</dbReference>
<dbReference type="InterPro" id="IPR052016">
    <property type="entry name" value="Bact_Sigma-Reg"/>
</dbReference>
<dbReference type="RefSeq" id="WP_070014579.1">
    <property type="nucleotide sequence ID" value="NZ_LJGW01000033.1"/>
</dbReference>
<proteinExistence type="predicted"/>
<keyword evidence="5" id="KW-1185">Reference proteome</keyword>
<feature type="region of interest" description="Disordered" evidence="2">
    <location>
        <begin position="44"/>
        <end position="78"/>
    </location>
</feature>
<dbReference type="CDD" id="cd16936">
    <property type="entry name" value="HATPase_RsbW-like"/>
    <property type="match status" value="1"/>
</dbReference>
<accession>A0A1E7LCF5</accession>
<dbReference type="PANTHER" id="PTHR43156:SF2">
    <property type="entry name" value="STAGE II SPORULATION PROTEIN E"/>
    <property type="match status" value="1"/>
</dbReference>
<protein>
    <recommendedName>
        <fullName evidence="3">PPM-type phosphatase domain-containing protein</fullName>
    </recommendedName>
</protein>
<keyword evidence="1" id="KW-0378">Hydrolase</keyword>
<evidence type="ECO:0000256" key="2">
    <source>
        <dbReference type="SAM" id="MobiDB-lite"/>
    </source>
</evidence>
<comment type="caution">
    <text evidence="4">The sequence shown here is derived from an EMBL/GenBank/DDBJ whole genome shotgun (WGS) entry which is preliminary data.</text>
</comment>
<dbReference type="PATRIC" id="fig|518642.10.peg.4484"/>
<dbReference type="Gene3D" id="3.60.40.10">
    <property type="entry name" value="PPM-type phosphatase domain"/>
    <property type="match status" value="1"/>
</dbReference>
<dbReference type="PANTHER" id="PTHR43156">
    <property type="entry name" value="STAGE II SPORULATION PROTEIN E-RELATED"/>
    <property type="match status" value="1"/>
</dbReference>
<evidence type="ECO:0000256" key="1">
    <source>
        <dbReference type="ARBA" id="ARBA00022801"/>
    </source>
</evidence>
<feature type="domain" description="PPM-type phosphatase" evidence="3">
    <location>
        <begin position="358"/>
        <end position="639"/>
    </location>
</feature>
<dbReference type="GO" id="GO:0016791">
    <property type="term" value="F:phosphatase activity"/>
    <property type="evidence" value="ECO:0007669"/>
    <property type="project" value="TreeGrafter"/>
</dbReference>
<evidence type="ECO:0000313" key="5">
    <source>
        <dbReference type="Proteomes" id="UP000176005"/>
    </source>
</evidence>
<dbReference type="InterPro" id="IPR001932">
    <property type="entry name" value="PPM-type_phosphatase-like_dom"/>
</dbReference>
<dbReference type="SUPFAM" id="SSF55781">
    <property type="entry name" value="GAF domain-like"/>
    <property type="match status" value="1"/>
</dbReference>
<dbReference type="InterPro" id="IPR036457">
    <property type="entry name" value="PPM-type-like_dom_sf"/>
</dbReference>
<sequence>MHTEEVLKATRTGLWRWDSATGTSTVDVRTAALLGVPFRQGEATDRAERSLTVAGPGSDAPSDTATEPGLAPGPVSGEGTMTLAEPFIRTRIHFADYVELTAAANLALSEWTVVESVLRVVDENSEPVRSIRLRMTPVEEKGTLSLIGTVSQIPDQPATESPSQVGEGRQHNREAFLLHTGRAFAEARTTAEVLRVAGSLVIPGLKPRALAVFSLERGRLTLVGPAAQRPVPRHLLPYMDMPAEADHPAAVVVRTGRPVYLPAPEDYRREFPDAWPEAERIGNRGWAWLPLTVSRRVLGAWMVAFPEPMEFTREARALLTSIARMLAQALSRTSMHEMELQLSSGLQRTLRPTRKPGIEGMKLAARYVPSGDGLEVGGDWYDVIPLPSGRTALVIGDVQGHDVRAAGIMAQLRIALRAYAAEGHRPDAVLARASRYLAGIGRPEVMTGSEDERAGSAAGAPEPAVPEPPPAGEPDGEPTGEPDDGAAGGPPDDDRFATCLYMEADPVTGTLDVARAGHPDPAIWLADGTMLIRATAGGLPLGVAPGTEYPTTRLVLEPGETLLACTDGLIEIGGHTMDTGWRRIRTVFKEQSAGDTGTPADLEGFADALIGSVQQPPGENAGPLEDRRADDIALLLITLDPAYAAERAAAASGVSRRTTFTVAQAEPDRIGEARHQLQGMLFDWESEDQIDGAVLMLSEMLTNVLVHTEGDAVVVAEASGKRGARLLRVEVSDTSDALPHRRTPGELASSGRGLMMMEMLAGSWGVDPRGEGKSIWFEMRENVATPAWA</sequence>
<feature type="region of interest" description="Disordered" evidence="2">
    <location>
        <begin position="443"/>
        <end position="496"/>
    </location>
</feature>
<dbReference type="InterPro" id="IPR003594">
    <property type="entry name" value="HATPase_dom"/>
</dbReference>
<organism evidence="4 5">
    <name type="scientific">Streptomyces nanshensis</name>
    <dbReference type="NCBI Taxonomy" id="518642"/>
    <lineage>
        <taxon>Bacteria</taxon>
        <taxon>Bacillati</taxon>
        <taxon>Actinomycetota</taxon>
        <taxon>Actinomycetes</taxon>
        <taxon>Kitasatosporales</taxon>
        <taxon>Streptomycetaceae</taxon>
        <taxon>Streptomyces</taxon>
    </lineage>
</organism>
<evidence type="ECO:0000259" key="3">
    <source>
        <dbReference type="SMART" id="SM00331"/>
    </source>
</evidence>
<dbReference type="SMART" id="SM00331">
    <property type="entry name" value="PP2C_SIG"/>
    <property type="match status" value="1"/>
</dbReference>
<dbReference type="Pfam" id="PF07228">
    <property type="entry name" value="SpoIIE"/>
    <property type="match status" value="2"/>
</dbReference>
<reference evidence="4 5" key="1">
    <citation type="journal article" date="2016" name="Front. Microbiol.">
        <title>Comparative Genomics Analysis of Streptomyces Species Reveals Their Adaptation to the Marine Environment and Their Diversity at the Genomic Level.</title>
        <authorList>
            <person name="Tian X."/>
            <person name="Zhang Z."/>
            <person name="Yang T."/>
            <person name="Chen M."/>
            <person name="Li J."/>
            <person name="Chen F."/>
            <person name="Yang J."/>
            <person name="Li W."/>
            <person name="Zhang B."/>
            <person name="Zhang Z."/>
            <person name="Wu J."/>
            <person name="Zhang C."/>
            <person name="Long L."/>
            <person name="Xiao J."/>
        </authorList>
    </citation>
    <scope>NUCLEOTIDE SEQUENCE [LARGE SCALE GENOMIC DNA]</scope>
    <source>
        <strain evidence="4 5">SCSIO 10429</strain>
    </source>
</reference>
<name>A0A1E7LCF5_9ACTN</name>
<gene>
    <name evidence="4" type="ORF">AN218_01355</name>
</gene>